<protein>
    <recommendedName>
        <fullName evidence="1">F-box domain-containing protein</fullName>
    </recommendedName>
</protein>
<dbReference type="Gramene" id="TraesSYM3A03G01517620.1">
    <property type="protein sequence ID" value="TraesSYM3A03G01517620.1.CDS1"/>
    <property type="gene ID" value="TraesSYM3A03G01517620"/>
</dbReference>
<dbReference type="Gene3D" id="1.20.1280.50">
    <property type="match status" value="1"/>
</dbReference>
<dbReference type="Gramene" id="TraesCAD_scaffold_036592_01G000100.1">
    <property type="protein sequence ID" value="TraesCAD_scaffold_036592_01G000100.1"/>
    <property type="gene ID" value="TraesCAD_scaffold_036592_01G000100"/>
</dbReference>
<name>A0A3B6EPP2_WHEAT</name>
<evidence type="ECO:0000313" key="2">
    <source>
        <dbReference type="EnsemblPlants" id="TraesCS3A02G453900.1.cds1"/>
    </source>
</evidence>
<dbReference type="SUPFAM" id="SSF81383">
    <property type="entry name" value="F-box domain"/>
    <property type="match status" value="1"/>
</dbReference>
<dbReference type="AlphaFoldDB" id="A0A3B6EPP2"/>
<dbReference type="Gramene" id="TraesJUL3A03G01507060.1">
    <property type="protein sequence ID" value="TraesJUL3A03G01507060.1.CDS1"/>
    <property type="gene ID" value="TraesJUL3A03G01507060"/>
</dbReference>
<dbReference type="InterPro" id="IPR055290">
    <property type="entry name" value="At3g26010-like"/>
</dbReference>
<dbReference type="Gramene" id="TraesSTA3A03G01486390.1">
    <property type="protein sequence ID" value="TraesSTA3A03G01486390.1.CDS1"/>
    <property type="gene ID" value="TraesSTA3A03G01486390"/>
</dbReference>
<dbReference type="Gramene" id="TraesCLE_scaffold_048451_01G000100.1">
    <property type="protein sequence ID" value="TraesCLE_scaffold_048451_01G000100.1"/>
    <property type="gene ID" value="TraesCLE_scaffold_048451_01G000100"/>
</dbReference>
<dbReference type="Proteomes" id="UP000019116">
    <property type="component" value="Chromosome 3A"/>
</dbReference>
<proteinExistence type="predicted"/>
<dbReference type="PANTHER" id="PTHR35546">
    <property type="entry name" value="F-BOX PROTEIN INTERACTION DOMAIN PROTEIN-RELATED"/>
    <property type="match status" value="1"/>
</dbReference>
<keyword evidence="3" id="KW-1185">Reference proteome</keyword>
<dbReference type="OMA" id="EMAYEMA"/>
<feature type="domain" description="F-box" evidence="1">
    <location>
        <begin position="13"/>
        <end position="53"/>
    </location>
</feature>
<dbReference type="Gramene" id="TraesCS3A02G453900.1">
    <property type="protein sequence ID" value="TraesCS3A02G453900.1.cds1"/>
    <property type="gene ID" value="TraesCS3A02G453900"/>
</dbReference>
<dbReference type="Gramene" id="TraesROB_scaffold_073553_01G000100.1">
    <property type="protein sequence ID" value="TraesROB_scaffold_073553_01G000100.1"/>
    <property type="gene ID" value="TraesROB_scaffold_073553_01G000100"/>
</dbReference>
<evidence type="ECO:0000313" key="3">
    <source>
        <dbReference type="Proteomes" id="UP000019116"/>
    </source>
</evidence>
<dbReference type="InterPro" id="IPR001810">
    <property type="entry name" value="F-box_dom"/>
</dbReference>
<sequence length="211" mass="23728">MGTVFIGDPTAKLPDDLLVEVISRVPYKSTCCCKCVSTRWRDLISHPDHRDKLPRSTLAGFFHATSATEHHRHLSHGYLSVSGNWCRHDAALSFLPKYESLEILDCCNGLLLCRGRKSTDPKTLDYVVCNPATEKWVTVPATKWSWDMSSACLGFDPAVSSHFYVFELVPALAWNPIKRDDYSIEAVGIYSSKVGVWTHPIVLDDPIEILY</sequence>
<dbReference type="Pfam" id="PF00646">
    <property type="entry name" value="F-box"/>
    <property type="match status" value="1"/>
</dbReference>
<organism evidence="2">
    <name type="scientific">Triticum aestivum</name>
    <name type="common">Wheat</name>
    <dbReference type="NCBI Taxonomy" id="4565"/>
    <lineage>
        <taxon>Eukaryota</taxon>
        <taxon>Viridiplantae</taxon>
        <taxon>Streptophyta</taxon>
        <taxon>Embryophyta</taxon>
        <taxon>Tracheophyta</taxon>
        <taxon>Spermatophyta</taxon>
        <taxon>Magnoliopsida</taxon>
        <taxon>Liliopsida</taxon>
        <taxon>Poales</taxon>
        <taxon>Poaceae</taxon>
        <taxon>BOP clade</taxon>
        <taxon>Pooideae</taxon>
        <taxon>Triticodae</taxon>
        <taxon>Triticeae</taxon>
        <taxon>Triticinae</taxon>
        <taxon>Triticum</taxon>
    </lineage>
</organism>
<dbReference type="Gramene" id="TraesCS3A03G1054100.1">
    <property type="protein sequence ID" value="TraesCS3A03G1054100.1.CDS1"/>
    <property type="gene ID" value="TraesCS3A03G1054100"/>
</dbReference>
<gene>
    <name evidence="2" type="primary">LOC123059165</name>
</gene>
<dbReference type="FunFam" id="1.20.1280.50:FF:000064">
    <property type="entry name" value="Os05g0177100 protein"/>
    <property type="match status" value="1"/>
</dbReference>
<dbReference type="InterPro" id="IPR036047">
    <property type="entry name" value="F-box-like_dom_sf"/>
</dbReference>
<dbReference type="Gramene" id="TraesRN3A0101076100.1">
    <property type="protein sequence ID" value="TraesRN3A0101076100.1"/>
    <property type="gene ID" value="TraesRN3A0101076100"/>
</dbReference>
<accession>A0A3B6EPP2</accession>
<dbReference type="PANTHER" id="PTHR35546:SF105">
    <property type="entry name" value="OS05G0139200 PROTEIN"/>
    <property type="match status" value="1"/>
</dbReference>
<dbReference type="Gramene" id="TraesWEE_scaffold_045434_01G000100.1">
    <property type="protein sequence ID" value="TraesWEE_scaffold_045434_01G000100.1"/>
    <property type="gene ID" value="TraesWEE_scaffold_045434_01G000100"/>
</dbReference>
<dbReference type="STRING" id="4565.A0A3B6EPP2"/>
<reference evidence="2" key="1">
    <citation type="submission" date="2018-08" db="EMBL/GenBank/DDBJ databases">
        <authorList>
            <person name="Rossello M."/>
        </authorList>
    </citation>
    <scope>NUCLEOTIDE SEQUENCE [LARGE SCALE GENOMIC DNA]</scope>
    <source>
        <strain evidence="2">cv. Chinese Spring</strain>
    </source>
</reference>
<evidence type="ECO:0000259" key="1">
    <source>
        <dbReference type="SMART" id="SM00256"/>
    </source>
</evidence>
<dbReference type="SMART" id="SM00256">
    <property type="entry name" value="FBOX"/>
    <property type="match status" value="1"/>
</dbReference>
<dbReference type="EnsemblPlants" id="TraesCS3A02G453900.1">
    <property type="protein sequence ID" value="TraesCS3A02G453900.1.cds1"/>
    <property type="gene ID" value="TraesCS3A02G453900"/>
</dbReference>
<reference evidence="2" key="2">
    <citation type="submission" date="2018-10" db="UniProtKB">
        <authorList>
            <consortium name="EnsemblPlants"/>
        </authorList>
    </citation>
    <scope>IDENTIFICATION</scope>
</reference>